<dbReference type="EMBL" id="JAPUUL010004390">
    <property type="protein sequence ID" value="KAJ8119513.1"/>
    <property type="molecule type" value="Genomic_DNA"/>
</dbReference>
<organism evidence="1 2">
    <name type="scientific">Lasiodiplodia mahajangana</name>
    <dbReference type="NCBI Taxonomy" id="1108764"/>
    <lineage>
        <taxon>Eukaryota</taxon>
        <taxon>Fungi</taxon>
        <taxon>Dikarya</taxon>
        <taxon>Ascomycota</taxon>
        <taxon>Pezizomycotina</taxon>
        <taxon>Dothideomycetes</taxon>
        <taxon>Dothideomycetes incertae sedis</taxon>
        <taxon>Botryosphaeriales</taxon>
        <taxon>Botryosphaeriaceae</taxon>
        <taxon>Lasiodiplodia</taxon>
    </lineage>
</organism>
<gene>
    <name evidence="1" type="ORF">O1611_g10597</name>
</gene>
<evidence type="ECO:0000313" key="1">
    <source>
        <dbReference type="EMBL" id="KAJ8119513.1"/>
    </source>
</evidence>
<protein>
    <submittedName>
        <fullName evidence="1">Uncharacterized protein</fullName>
    </submittedName>
</protein>
<evidence type="ECO:0000313" key="2">
    <source>
        <dbReference type="Proteomes" id="UP001153332"/>
    </source>
</evidence>
<name>A0ACC2IWI4_9PEZI</name>
<sequence length="156" mass="17299">MQTRLMGSDPFVNASSQNIELFQYLTSPGTRKPPKLGVRSLKLWRHPRSEVPHMELVHYFHATAHSSLATFSPTTSHIRDVILSMMFSNDTVSRRALFHATLAFSSLHRSGLHRQTMLFKVAALEALSASAKEAAQGLAEAAQHVAAYFIAVGKLR</sequence>
<reference evidence="1" key="1">
    <citation type="submission" date="2022-12" db="EMBL/GenBank/DDBJ databases">
        <title>Genome Sequence of Lasiodiplodia mahajangana.</title>
        <authorList>
            <person name="Buettner E."/>
        </authorList>
    </citation>
    <scope>NUCLEOTIDE SEQUENCE</scope>
    <source>
        <strain evidence="1">VT137</strain>
    </source>
</reference>
<proteinExistence type="predicted"/>
<accession>A0ACC2IWI4</accession>
<keyword evidence="2" id="KW-1185">Reference proteome</keyword>
<dbReference type="Proteomes" id="UP001153332">
    <property type="component" value="Unassembled WGS sequence"/>
</dbReference>
<comment type="caution">
    <text evidence="1">The sequence shown here is derived from an EMBL/GenBank/DDBJ whole genome shotgun (WGS) entry which is preliminary data.</text>
</comment>